<dbReference type="PRINTS" id="PR00469">
    <property type="entry name" value="PNDRDTASEII"/>
</dbReference>
<gene>
    <name evidence="5" type="ORF">Ssi02_58320</name>
</gene>
<evidence type="ECO:0000256" key="2">
    <source>
        <dbReference type="ARBA" id="ARBA00023002"/>
    </source>
</evidence>
<dbReference type="EMBL" id="BOOW01000037">
    <property type="protein sequence ID" value="GII95601.1"/>
    <property type="molecule type" value="Genomic_DNA"/>
</dbReference>
<evidence type="ECO:0000313" key="6">
    <source>
        <dbReference type="Proteomes" id="UP000606172"/>
    </source>
</evidence>
<name>A0A919RKP1_9ACTN</name>
<sequence length="357" mass="38244">MQEQHYDVVVIGGGVAGLSGALALGRARRSVLVIDSGGPRNMHAENLHTYLGRDGTAPGEMLRIARDEVRRYGVMVREGTVVEVSRDKSFHVVLADTSVVHARRLLVTTGLTDELPDVPGIAQLWGKDVLYCPYCHGWEVRDETIGVLATDGRAVHQALHWRQWTTHITLFQHTGPEPTKEEHLQLAARGIPVVRGTVARLDTTGGRLSHLRLSDGGTAYPCRALVIAPWFRPRADFLAPLGVKPADFISGGQVIGRHIAADEAGATGARGVWVAGNVTSPLDQLIAAAAAGSRAAMAINTHLIAEETHRALNRPSPIGAGHSPSSIQKGALSLRRPWWTASGVVADHGRSGVSQGW</sequence>
<organism evidence="5 6">
    <name type="scientific">Sinosporangium siamense</name>
    <dbReference type="NCBI Taxonomy" id="1367973"/>
    <lineage>
        <taxon>Bacteria</taxon>
        <taxon>Bacillati</taxon>
        <taxon>Actinomycetota</taxon>
        <taxon>Actinomycetes</taxon>
        <taxon>Streptosporangiales</taxon>
        <taxon>Streptosporangiaceae</taxon>
        <taxon>Sinosporangium</taxon>
    </lineage>
</organism>
<dbReference type="InterPro" id="IPR036188">
    <property type="entry name" value="FAD/NAD-bd_sf"/>
</dbReference>
<evidence type="ECO:0000256" key="3">
    <source>
        <dbReference type="ARBA" id="ARBA00048132"/>
    </source>
</evidence>
<keyword evidence="6" id="KW-1185">Reference proteome</keyword>
<reference evidence="5" key="1">
    <citation type="submission" date="2021-01" db="EMBL/GenBank/DDBJ databases">
        <title>Whole genome shotgun sequence of Sinosporangium siamense NBRC 109515.</title>
        <authorList>
            <person name="Komaki H."/>
            <person name="Tamura T."/>
        </authorList>
    </citation>
    <scope>NUCLEOTIDE SEQUENCE</scope>
    <source>
        <strain evidence="5">NBRC 109515</strain>
    </source>
</reference>
<dbReference type="PRINTS" id="PR00368">
    <property type="entry name" value="FADPNR"/>
</dbReference>
<dbReference type="Pfam" id="PF07992">
    <property type="entry name" value="Pyr_redox_2"/>
    <property type="match status" value="1"/>
</dbReference>
<dbReference type="SUPFAM" id="SSF51905">
    <property type="entry name" value="FAD/NAD(P)-binding domain"/>
    <property type="match status" value="1"/>
</dbReference>
<proteinExistence type="predicted"/>
<comment type="catalytic activity">
    <reaction evidence="3">
        <text>[thioredoxin]-dithiol + NADP(+) = [thioredoxin]-disulfide + NADPH + H(+)</text>
        <dbReference type="Rhea" id="RHEA:20345"/>
        <dbReference type="Rhea" id="RHEA-COMP:10698"/>
        <dbReference type="Rhea" id="RHEA-COMP:10700"/>
        <dbReference type="ChEBI" id="CHEBI:15378"/>
        <dbReference type="ChEBI" id="CHEBI:29950"/>
        <dbReference type="ChEBI" id="CHEBI:50058"/>
        <dbReference type="ChEBI" id="CHEBI:57783"/>
        <dbReference type="ChEBI" id="CHEBI:58349"/>
        <dbReference type="EC" id="1.8.1.9"/>
    </reaction>
</comment>
<dbReference type="GO" id="GO:0004791">
    <property type="term" value="F:thioredoxin-disulfide reductase (NADPH) activity"/>
    <property type="evidence" value="ECO:0007669"/>
    <property type="project" value="UniProtKB-EC"/>
</dbReference>
<comment type="caution">
    <text evidence="5">The sequence shown here is derived from an EMBL/GenBank/DDBJ whole genome shotgun (WGS) entry which is preliminary data.</text>
</comment>
<dbReference type="PANTHER" id="PTHR48105">
    <property type="entry name" value="THIOREDOXIN REDUCTASE 1-RELATED-RELATED"/>
    <property type="match status" value="1"/>
</dbReference>
<protein>
    <submittedName>
        <fullName evidence="5">Thioredoxin reductase</fullName>
    </submittedName>
</protein>
<dbReference type="InterPro" id="IPR050097">
    <property type="entry name" value="Ferredoxin-NADP_redctase_2"/>
</dbReference>
<evidence type="ECO:0000256" key="1">
    <source>
        <dbReference type="ARBA" id="ARBA00022630"/>
    </source>
</evidence>
<keyword evidence="1" id="KW-0285">Flavoprotein</keyword>
<accession>A0A919RKP1</accession>
<dbReference type="InterPro" id="IPR023753">
    <property type="entry name" value="FAD/NAD-binding_dom"/>
</dbReference>
<keyword evidence="2" id="KW-0560">Oxidoreductase</keyword>
<dbReference type="Proteomes" id="UP000606172">
    <property type="component" value="Unassembled WGS sequence"/>
</dbReference>
<dbReference type="AlphaFoldDB" id="A0A919RKP1"/>
<evidence type="ECO:0000259" key="4">
    <source>
        <dbReference type="Pfam" id="PF07992"/>
    </source>
</evidence>
<evidence type="ECO:0000313" key="5">
    <source>
        <dbReference type="EMBL" id="GII95601.1"/>
    </source>
</evidence>
<feature type="domain" description="FAD/NAD(P)-binding" evidence="4">
    <location>
        <begin position="6"/>
        <end position="291"/>
    </location>
</feature>
<dbReference type="Gene3D" id="3.50.50.60">
    <property type="entry name" value="FAD/NAD(P)-binding domain"/>
    <property type="match status" value="2"/>
</dbReference>